<evidence type="ECO:0000313" key="38">
    <source>
        <dbReference type="Proteomes" id="UP000214939"/>
    </source>
</evidence>
<evidence type="ECO:0000256" key="7">
    <source>
        <dbReference type="ARBA" id="ARBA00023136"/>
    </source>
</evidence>
<dbReference type="Proteomes" id="UP000290138">
    <property type="component" value="Chromosome"/>
</dbReference>
<evidence type="ECO:0000313" key="30">
    <source>
        <dbReference type="EMBL" id="VSJ55535.1"/>
    </source>
</evidence>
<dbReference type="OMA" id="IGVRVQW"/>
<evidence type="ECO:0000313" key="52">
    <source>
        <dbReference type="Proteomes" id="UP000437160"/>
    </source>
</evidence>
<evidence type="ECO:0000313" key="23">
    <source>
        <dbReference type="EMBL" id="VKB79543.1"/>
    </source>
</evidence>
<comment type="subcellular location">
    <subcellularLocation>
        <location evidence="1">Cell membrane</location>
        <topology evidence="1">Multi-pass membrane protein</topology>
    </subcellularLocation>
</comment>
<evidence type="ECO:0000313" key="19">
    <source>
        <dbReference type="EMBL" id="MTW23749.1"/>
    </source>
</evidence>
<sequence>MQNLIIGIQKRKNRITLFSSLFLLIIISLSFFILLIGDESYSFSTLIKVLNSETVPGASFSIMEIRLPKLLAGIIAGWSFGLAGFIFQTMLRNPLASPDIIGVTSSSSIAAVFCILVLKTNSLTTGIISITCGLTSSLILFLLAKKDGFSAARLIILGIGFQAVTRAGTSFLLLKVARYELQEVMRWLSGSLSFTKLDDIPLVLIVSIIATILVLFFNKRLEIIELGEEIAIGLGANPELSRLVLIFCAVSLTAFSTSITGPIACISFLAGPIALNIGKKRSPILAGLVGILLVLLSDIFSQNILPARYPVGVVTGLLGSPYLIYLLIKMNRRNI</sequence>
<dbReference type="EMBL" id="CKTV01000021">
    <property type="protein sequence ID" value="CJA46194.1"/>
    <property type="molecule type" value="Genomic_DNA"/>
</dbReference>
<evidence type="ECO:0000313" key="53">
    <source>
        <dbReference type="Proteomes" id="UP000467349"/>
    </source>
</evidence>
<dbReference type="Proteomes" id="UP000304540">
    <property type="component" value="Unassembled WGS sequence"/>
</dbReference>
<dbReference type="EMBL" id="WNHS01000006">
    <property type="protein sequence ID" value="MTW23749.1"/>
    <property type="molecule type" value="Genomic_DNA"/>
</dbReference>
<dbReference type="EMBL" id="CAASIK010000014">
    <property type="protein sequence ID" value="VNB64598.1"/>
    <property type="molecule type" value="Genomic_DNA"/>
</dbReference>
<evidence type="ECO:0000313" key="37">
    <source>
        <dbReference type="Proteomes" id="UP000043005"/>
    </source>
</evidence>
<reference evidence="22 40" key="4">
    <citation type="submission" date="2019-02" db="EMBL/GenBank/DDBJ databases">
        <authorList>
            <consortium name="Pathogen Informatics"/>
        </authorList>
    </citation>
    <scope>NUCLEOTIDE SEQUENCE [LARGE SCALE GENOMIC DNA]</scope>
    <source>
        <strain evidence="22">GPS_HK_21-sc-2296565</strain>
        <strain evidence="33 48">GPSC129</strain>
        <strain evidence="29 46">GPSC148</strain>
        <strain evidence="23 50">GPSC21</strain>
        <strain evidence="26 42">GPSC211</strain>
        <strain evidence="28 41">GPSC232</strain>
        <strain evidence="30 49">GPSC38</strain>
        <strain evidence="45 47">GPSC47</strain>
        <strain evidence="31 51">GPSC535</strain>
        <strain evidence="25 43">GPSC54</strain>
        <strain evidence="32 44">GPSC559</strain>
    </source>
</reference>
<reference evidence="52 53" key="5">
    <citation type="submission" date="2019-11" db="EMBL/GenBank/DDBJ databases">
        <title>Growth characteristics of pneumococcus vary with the chemical composition of the capsule and with environmental conditions.</title>
        <authorList>
            <person name="Tothpal A."/>
            <person name="Desobry K."/>
            <person name="Joshi S."/>
            <person name="Wyllie A.L."/>
            <person name="Weinberger D.M."/>
        </authorList>
    </citation>
    <scope>NUCLEOTIDE SEQUENCE [LARGE SCALE GENOMIC DNA]</scope>
    <source>
        <strain evidence="14">Pnumococcus09N</strain>
        <strain evidence="53">pnumococcus09N</strain>
        <strain evidence="16">Pnumococcus10A</strain>
        <strain evidence="55">pnumococcus15C</strain>
        <strain evidence="17">Pnumococcus15C</strain>
        <strain evidence="52">pnumococcus19F</strain>
        <strain evidence="18">Pnumococcus19F</strain>
        <strain evidence="54">pnumococcus22F</strain>
        <strain evidence="15">Pnumococcus22F</strain>
        <strain evidence="56">pnumococcus23A</strain>
        <strain evidence="19">Pnumococcus23A</strain>
    </source>
</reference>
<dbReference type="Proteomes" id="UP000729182">
    <property type="component" value="Unassembled WGS sequence"/>
</dbReference>
<dbReference type="EMBL" id="CAAULE010000019">
    <property type="protein sequence ID" value="VOG85379.1"/>
    <property type="molecule type" value="Genomic_DNA"/>
</dbReference>
<evidence type="ECO:0000313" key="45">
    <source>
        <dbReference type="Proteomes" id="UP000311381"/>
    </source>
</evidence>
<dbReference type="GO" id="GO:0005886">
    <property type="term" value="C:plasma membrane"/>
    <property type="evidence" value="ECO:0007669"/>
    <property type="project" value="UniProtKB-SubCell"/>
</dbReference>
<evidence type="ECO:0000313" key="10">
    <source>
        <dbReference type="EMBL" id="CIS70334.1"/>
    </source>
</evidence>
<protein>
    <submittedName>
        <fullName evidence="9">Iron ABC transporter membrane-spanning permease</fullName>
    </submittedName>
    <submittedName>
        <fullName evidence="20">Iron ABC transporter permease</fullName>
    </submittedName>
    <submittedName>
        <fullName evidence="14">Iron chelate uptake ABC transporter family permease subunit</fullName>
    </submittedName>
</protein>
<dbReference type="Proteomes" id="UP000437160">
    <property type="component" value="Unassembled WGS sequence"/>
</dbReference>
<evidence type="ECO:0000313" key="17">
    <source>
        <dbReference type="EMBL" id="MTV90364.1"/>
    </source>
</evidence>
<evidence type="ECO:0000256" key="6">
    <source>
        <dbReference type="ARBA" id="ARBA00022989"/>
    </source>
</evidence>
<dbReference type="Proteomes" id="UP000043005">
    <property type="component" value="Unassembled WGS sequence"/>
</dbReference>
<reference evidence="21 39" key="3">
    <citation type="submission" date="2018-06" db="EMBL/GenBank/DDBJ databases">
        <authorList>
            <consortium name="Pathogen Informatics"/>
            <person name="Doyle S."/>
        </authorList>
    </citation>
    <scope>NUCLEOTIDE SEQUENCE [LARGE SCALE GENOMIC DNA]</scope>
    <source>
        <strain evidence="21 39">NCTC13734</strain>
    </source>
</reference>
<evidence type="ECO:0000313" key="31">
    <source>
        <dbReference type="EMBL" id="VST76785.1"/>
    </source>
</evidence>
<dbReference type="InterPro" id="IPR037294">
    <property type="entry name" value="ABC_BtuC-like"/>
</dbReference>
<evidence type="ECO:0000313" key="56">
    <source>
        <dbReference type="Proteomes" id="UP000490982"/>
    </source>
</evidence>
<comment type="similarity">
    <text evidence="2">Belongs to the binding-protein-dependent transport system permease family. FecCD subfamily.</text>
</comment>
<dbReference type="GO" id="GO:0033214">
    <property type="term" value="P:siderophore-iron import into cell"/>
    <property type="evidence" value="ECO:0007669"/>
    <property type="project" value="TreeGrafter"/>
</dbReference>
<dbReference type="Proteomes" id="UP000040910">
    <property type="component" value="Unassembled WGS sequence"/>
</dbReference>
<dbReference type="EMBL" id="CAAQRO010000020">
    <property type="protein sequence ID" value="VMD02788.1"/>
    <property type="molecule type" value="Genomic_DNA"/>
</dbReference>
<evidence type="ECO:0000313" key="27">
    <source>
        <dbReference type="EMBL" id="VOG85379.1"/>
    </source>
</evidence>
<dbReference type="Proteomes" id="UP000490982">
    <property type="component" value="Unassembled WGS sequence"/>
</dbReference>
<dbReference type="Proteomes" id="UP000314107">
    <property type="component" value="Unassembled WGS sequence"/>
</dbReference>
<evidence type="ECO:0000313" key="41">
    <source>
        <dbReference type="Proteomes" id="UP000304540"/>
    </source>
</evidence>
<evidence type="ECO:0000313" key="20">
    <source>
        <dbReference type="EMBL" id="OYL22061.1"/>
    </source>
</evidence>
<accession>A0A062WRL6</accession>
<dbReference type="CDD" id="cd06550">
    <property type="entry name" value="TM_ABC_iron-siderophores_like"/>
    <property type="match status" value="1"/>
</dbReference>
<dbReference type="EMBL" id="CABDLL010000011">
    <property type="protein sequence ID" value="VTE40050.1"/>
    <property type="molecule type" value="Genomic_DNA"/>
</dbReference>
<dbReference type="Proteomes" id="UP000048507">
    <property type="component" value="Unassembled WGS sequence"/>
</dbReference>
<dbReference type="EMBL" id="CAASRX010000001">
    <property type="protein sequence ID" value="VNG96999.1"/>
    <property type="molecule type" value="Genomic_DNA"/>
</dbReference>
<dbReference type="EMBL" id="CKGU01000027">
    <property type="protein sequence ID" value="CIS70334.1"/>
    <property type="molecule type" value="Genomic_DNA"/>
</dbReference>
<dbReference type="SUPFAM" id="SSF81345">
    <property type="entry name" value="ABC transporter involved in vitamin B12 uptake, BtuC"/>
    <property type="match status" value="1"/>
</dbReference>
<dbReference type="Proteomes" id="UP000476212">
    <property type="component" value="Unassembled WGS sequence"/>
</dbReference>
<dbReference type="Proteomes" id="UP000467349">
    <property type="component" value="Unassembled WGS sequence"/>
</dbReference>
<dbReference type="Pfam" id="PF01032">
    <property type="entry name" value="FecCD"/>
    <property type="match status" value="1"/>
</dbReference>
<evidence type="ECO:0000313" key="47">
    <source>
        <dbReference type="Proteomes" id="UP000312530"/>
    </source>
</evidence>
<evidence type="ECO:0000313" key="50">
    <source>
        <dbReference type="Proteomes" id="UP000358702"/>
    </source>
</evidence>
<dbReference type="EMBL" id="CABABW010000002">
    <property type="protein sequence ID" value="VRI33341.1"/>
    <property type="molecule type" value="Genomic_DNA"/>
</dbReference>
<dbReference type="Proteomes" id="UP000214939">
    <property type="component" value="Unassembled WGS sequence"/>
</dbReference>
<dbReference type="EMBL" id="CABDQT010000009">
    <property type="protein sequence ID" value="VTH29909.1"/>
    <property type="molecule type" value="Genomic_DNA"/>
</dbReference>
<feature type="transmembrane region" description="Helical" evidence="8">
    <location>
        <begin position="124"/>
        <end position="143"/>
    </location>
</feature>
<evidence type="ECO:0000313" key="54">
    <source>
        <dbReference type="Proteomes" id="UP000474228"/>
    </source>
</evidence>
<evidence type="ECO:0000313" key="16">
    <source>
        <dbReference type="EMBL" id="MTV76219.1"/>
    </source>
</evidence>
<dbReference type="Proteomes" id="UP000042745">
    <property type="component" value="Unassembled WGS sequence"/>
</dbReference>
<dbReference type="Gene3D" id="1.10.3470.10">
    <property type="entry name" value="ABC transporter involved in vitamin B12 uptake, BtuC"/>
    <property type="match status" value="1"/>
</dbReference>
<evidence type="ECO:0000313" key="18">
    <source>
        <dbReference type="EMBL" id="MTV99417.1"/>
    </source>
</evidence>
<keyword evidence="7 8" id="KW-0472">Membrane</keyword>
<evidence type="ECO:0000313" key="42">
    <source>
        <dbReference type="Proteomes" id="UP000310818"/>
    </source>
</evidence>
<evidence type="ECO:0000256" key="4">
    <source>
        <dbReference type="ARBA" id="ARBA00022475"/>
    </source>
</evidence>
<evidence type="ECO:0000313" key="33">
    <source>
        <dbReference type="EMBL" id="VTH29909.1"/>
    </source>
</evidence>
<feature type="transmembrane region" description="Helical" evidence="8">
    <location>
        <begin position="15"/>
        <end position="36"/>
    </location>
</feature>
<evidence type="ECO:0000313" key="35">
    <source>
        <dbReference type="Proteomes" id="UP000042512"/>
    </source>
</evidence>
<evidence type="ECO:0000313" key="11">
    <source>
        <dbReference type="EMBL" id="CIV05366.1"/>
    </source>
</evidence>
<evidence type="ECO:0000313" key="34">
    <source>
        <dbReference type="Proteomes" id="UP000040910"/>
    </source>
</evidence>
<evidence type="ECO:0000313" key="12">
    <source>
        <dbReference type="EMBL" id="CIY80380.1"/>
    </source>
</evidence>
<evidence type="ECO:0000313" key="13">
    <source>
        <dbReference type="EMBL" id="CJA46194.1"/>
    </source>
</evidence>
<dbReference type="EMBL" id="CABBZR010000039">
    <property type="protein sequence ID" value="VSJ55535.1"/>
    <property type="molecule type" value="Genomic_DNA"/>
</dbReference>
<evidence type="ECO:0000313" key="21">
    <source>
        <dbReference type="EMBL" id="SUN86402.1"/>
    </source>
</evidence>
<dbReference type="EMBL" id="WNHJ01000007">
    <property type="protein sequence ID" value="MTV62406.1"/>
    <property type="molecule type" value="Genomic_DNA"/>
</dbReference>
<keyword evidence="5 8" id="KW-0812">Transmembrane</keyword>
<evidence type="ECO:0000313" key="25">
    <source>
        <dbReference type="EMBL" id="VNB64598.1"/>
    </source>
</evidence>
<evidence type="ECO:0000313" key="26">
    <source>
        <dbReference type="EMBL" id="VNG96999.1"/>
    </source>
</evidence>
<evidence type="ECO:0000313" key="40">
    <source>
        <dbReference type="Proteomes" id="UP000290138"/>
    </source>
</evidence>
<dbReference type="EMBL" id="WNHN01000006">
    <property type="protein sequence ID" value="MTV76219.1"/>
    <property type="molecule type" value="Genomic_DNA"/>
</dbReference>
<dbReference type="InterPro" id="IPR000522">
    <property type="entry name" value="ABC_transptr_permease_BtuC"/>
</dbReference>
<feature type="transmembrane region" description="Helical" evidence="8">
    <location>
        <begin position="284"/>
        <end position="301"/>
    </location>
</feature>
<dbReference type="EMBL" id="UHFW01000006">
    <property type="protein sequence ID" value="SUN86402.1"/>
    <property type="molecule type" value="Genomic_DNA"/>
</dbReference>
<dbReference type="AlphaFoldDB" id="A0A062WRL6"/>
<dbReference type="EMBL" id="CFFA01000012">
    <property type="protein sequence ID" value="CEX64201.1"/>
    <property type="molecule type" value="Genomic_DNA"/>
</dbReference>
<dbReference type="RefSeq" id="WP_001180357.1">
    <property type="nucleotide sequence ID" value="NZ_AP018391.1"/>
</dbReference>
<evidence type="ECO:0000313" key="49">
    <source>
        <dbReference type="Proteomes" id="UP000314170"/>
    </source>
</evidence>
<name>A0A062WRL6_STREE</name>
<keyword evidence="6 8" id="KW-1133">Transmembrane helix</keyword>
<dbReference type="Proteomes" id="UP000312530">
    <property type="component" value="Unassembled WGS sequence"/>
</dbReference>
<feature type="transmembrane region" description="Helical" evidence="8">
    <location>
        <begin position="155"/>
        <end position="177"/>
    </location>
</feature>
<evidence type="ECO:0000313" key="28">
    <source>
        <dbReference type="EMBL" id="VRI33341.1"/>
    </source>
</evidence>
<dbReference type="Proteomes" id="UP000311674">
    <property type="component" value="Unassembled WGS sequence"/>
</dbReference>
<dbReference type="PANTHER" id="PTHR30472">
    <property type="entry name" value="FERRIC ENTEROBACTIN TRANSPORT SYSTEM PERMEASE PROTEIN"/>
    <property type="match status" value="1"/>
</dbReference>
<proteinExistence type="inferred from homology"/>
<evidence type="ECO:0000313" key="48">
    <source>
        <dbReference type="Proteomes" id="UP000314107"/>
    </source>
</evidence>
<dbReference type="Proteomes" id="UP000474228">
    <property type="component" value="Unassembled WGS sequence"/>
</dbReference>
<dbReference type="EMBL" id="WNHU01000027">
    <property type="protein sequence ID" value="MTV43220.1"/>
    <property type="molecule type" value="Genomic_DNA"/>
</dbReference>
<dbReference type="EMBL" id="LR216058">
    <property type="protein sequence ID" value="VFI32181.1"/>
    <property type="molecule type" value="Genomic_DNA"/>
</dbReference>
<feature type="transmembrane region" description="Helical" evidence="8">
    <location>
        <begin position="100"/>
        <end position="118"/>
    </location>
</feature>
<dbReference type="PANTHER" id="PTHR30472:SF24">
    <property type="entry name" value="FERRIC ENTEROBACTIN TRANSPORT SYSTEM PERMEASE PROTEIN FEPG"/>
    <property type="match status" value="1"/>
</dbReference>
<dbReference type="Proteomes" id="UP000254854">
    <property type="component" value="Unassembled WGS sequence"/>
</dbReference>
<evidence type="ECO:0000256" key="1">
    <source>
        <dbReference type="ARBA" id="ARBA00004651"/>
    </source>
</evidence>
<dbReference type="EMBL" id="CABBMN010000003">
    <property type="protein sequence ID" value="VSC29262.1"/>
    <property type="molecule type" value="Genomic_DNA"/>
</dbReference>
<organism evidence="14 53">
    <name type="scientific">Streptococcus pneumoniae</name>
    <dbReference type="NCBI Taxonomy" id="1313"/>
    <lineage>
        <taxon>Bacteria</taxon>
        <taxon>Bacillati</taxon>
        <taxon>Bacillota</taxon>
        <taxon>Bacilli</taxon>
        <taxon>Lactobacillales</taxon>
        <taxon>Streptococcaceae</taxon>
        <taxon>Streptococcus</taxon>
    </lineage>
</organism>
<dbReference type="GO" id="GO:0022857">
    <property type="term" value="F:transmembrane transporter activity"/>
    <property type="evidence" value="ECO:0007669"/>
    <property type="project" value="InterPro"/>
</dbReference>
<reference evidence="20 38" key="2">
    <citation type="submission" date="2017-07" db="EMBL/GenBank/DDBJ databases">
        <title>Invasive disease caused simultaneously by more than one serotype of Streptococcus pneumoniae, South Africa.</title>
        <authorList>
            <person name="Ndlangisa K."/>
            <person name="Du Plessis M."/>
            <person name="Von Gottberg A."/>
        </authorList>
    </citation>
    <scope>NUCLEOTIDE SEQUENCE [LARGE SCALE GENOMIC DNA]</scope>
    <source>
        <strain evidence="20 38">8227-15B</strain>
    </source>
</reference>
<feature type="transmembrane region" description="Helical" evidence="8">
    <location>
        <begin position="307"/>
        <end position="328"/>
    </location>
</feature>
<evidence type="ECO:0000313" key="44">
    <source>
        <dbReference type="Proteomes" id="UP000310997"/>
    </source>
</evidence>
<dbReference type="Proteomes" id="UP000042512">
    <property type="component" value="Unassembled WGS sequence"/>
</dbReference>
<dbReference type="Proteomes" id="UP000314170">
    <property type="component" value="Unassembled WGS sequence"/>
</dbReference>
<dbReference type="EMBL" id="CKLF01000002">
    <property type="protein sequence ID" value="CIV05366.1"/>
    <property type="molecule type" value="Genomic_DNA"/>
</dbReference>
<dbReference type="Proteomes" id="UP000310997">
    <property type="component" value="Unassembled WGS sequence"/>
</dbReference>
<dbReference type="Proteomes" id="UP000310818">
    <property type="component" value="Unassembled WGS sequence"/>
</dbReference>
<feature type="transmembrane region" description="Helical" evidence="8">
    <location>
        <begin position="259"/>
        <end position="277"/>
    </location>
</feature>
<evidence type="ECO:0000313" key="39">
    <source>
        <dbReference type="Proteomes" id="UP000254854"/>
    </source>
</evidence>
<evidence type="ECO:0000313" key="55">
    <source>
        <dbReference type="Proteomes" id="UP000476212"/>
    </source>
</evidence>
<dbReference type="EMBL" id="CAANCB010000016">
    <property type="protein sequence ID" value="VKB79543.1"/>
    <property type="molecule type" value="Genomic_DNA"/>
</dbReference>
<reference evidence="34 35" key="1">
    <citation type="submission" date="2015-03" db="EMBL/GenBank/DDBJ databases">
        <authorList>
            <consortium name="Pathogen Informatics"/>
            <person name="Murphy D."/>
        </authorList>
    </citation>
    <scope>NUCLEOTIDE SEQUENCE [LARGE SCALE GENOMIC DNA]</scope>
    <source>
        <strain evidence="11">SMRU158</strain>
        <strain evidence="13 37">SMRU1873</strain>
        <strain evidence="10">SMRU328</strain>
        <strain evidence="9">SMRU51</strain>
        <strain evidence="12 35">SMRU975</strain>
        <strain evidence="34 36">type strain: N</strain>
    </source>
</reference>
<evidence type="ECO:0000313" key="9">
    <source>
        <dbReference type="EMBL" id="CEX64201.1"/>
    </source>
</evidence>
<dbReference type="EMBL" id="CABCSJ010000016">
    <property type="protein sequence ID" value="VST76785.1"/>
    <property type="molecule type" value="Genomic_DNA"/>
</dbReference>
<evidence type="ECO:0000313" key="14">
    <source>
        <dbReference type="EMBL" id="MTV43220.1"/>
    </source>
</evidence>
<evidence type="ECO:0000256" key="2">
    <source>
        <dbReference type="ARBA" id="ARBA00007935"/>
    </source>
</evidence>
<evidence type="ECO:0000313" key="36">
    <source>
        <dbReference type="Proteomes" id="UP000042745"/>
    </source>
</evidence>
<evidence type="ECO:0000313" key="32">
    <source>
        <dbReference type="EMBL" id="VTE40050.1"/>
    </source>
</evidence>
<evidence type="ECO:0000313" key="51">
    <source>
        <dbReference type="Proteomes" id="UP000405447"/>
    </source>
</evidence>
<dbReference type="EMBL" id="WNIB01000039">
    <property type="protein sequence ID" value="MTV90364.1"/>
    <property type="molecule type" value="Genomic_DNA"/>
</dbReference>
<dbReference type="Proteomes" id="UP000405447">
    <property type="component" value="Unassembled WGS sequence"/>
</dbReference>
<keyword evidence="4" id="KW-1003">Cell membrane</keyword>
<feature type="transmembrane region" description="Helical" evidence="8">
    <location>
        <begin position="200"/>
        <end position="218"/>
    </location>
</feature>
<dbReference type="EMBL" id="CKRE01000013">
    <property type="protein sequence ID" value="CIY80380.1"/>
    <property type="molecule type" value="Genomic_DNA"/>
</dbReference>
<feature type="transmembrane region" description="Helical" evidence="8">
    <location>
        <begin position="70"/>
        <end position="88"/>
    </location>
</feature>
<dbReference type="Proteomes" id="UP000311381">
    <property type="component" value="Unassembled WGS sequence"/>
</dbReference>
<dbReference type="Proteomes" id="UP000310822">
    <property type="component" value="Unassembled WGS sequence"/>
</dbReference>
<dbReference type="Proteomes" id="UP000358702">
    <property type="component" value="Unassembled WGS sequence"/>
</dbReference>
<dbReference type="GeneID" id="45653629"/>
<evidence type="ECO:0000313" key="43">
    <source>
        <dbReference type="Proteomes" id="UP000310822"/>
    </source>
</evidence>
<gene>
    <name evidence="9" type="primary">yfhA</name>
    <name evidence="20" type="ORF">A5N45_12160</name>
    <name evidence="9" type="ORF">ERS019209_01152</name>
    <name evidence="11" type="ORF">ERS019316_00242</name>
    <name evidence="10" type="ORF">ERS019486_01637</name>
    <name evidence="12" type="ORF">ERS020485_01106</name>
    <name evidence="13" type="ORF">ERS021383_01355</name>
    <name evidence="16" type="ORF">GM535_02620</name>
    <name evidence="18" type="ORF">GM536_10170</name>
    <name evidence="19" type="ORF">GM537_02380</name>
    <name evidence="15" type="ORF">GM539_03020</name>
    <name evidence="17" type="ORF">GM544_07705</name>
    <name evidence="14" type="ORF">GM545_06200</name>
    <name evidence="21" type="ORF">NCTC13734_01138</name>
    <name evidence="30" type="ORF">SAMEA104154639_02264</name>
    <name evidence="24" type="ORF">SAMEA2627268_02031</name>
    <name evidence="27" type="ORF">SAMEA2696453_01830</name>
    <name evidence="25" type="ORF">SAMEA2783718_01856</name>
    <name evidence="33" type="ORF">SAMEA3171064_01000</name>
    <name evidence="26" type="ORF">SAMEA3353485_00140</name>
    <name evidence="23" type="ORF">SAMEA3353631_02101</name>
    <name evidence="28" type="ORF">SAMEA3381574_00429</name>
    <name evidence="31" type="ORF">SAMEA3389245_02340</name>
    <name evidence="29" type="ORF">SAMEA3390019_00576</name>
    <name evidence="22" type="ORF">SAMEA3431391_00918</name>
    <name evidence="32" type="ORF">SAMEA4038883_01552</name>
</gene>
<evidence type="ECO:0000256" key="3">
    <source>
        <dbReference type="ARBA" id="ARBA00022448"/>
    </source>
</evidence>
<evidence type="ECO:0000256" key="8">
    <source>
        <dbReference type="SAM" id="Phobius"/>
    </source>
</evidence>
<evidence type="ECO:0000313" key="46">
    <source>
        <dbReference type="Proteomes" id="UP000311674"/>
    </source>
</evidence>
<dbReference type="EMBL" id="NNBW01000354">
    <property type="protein sequence ID" value="OYL22061.1"/>
    <property type="molecule type" value="Genomic_DNA"/>
</dbReference>
<evidence type="ECO:0000256" key="5">
    <source>
        <dbReference type="ARBA" id="ARBA00022692"/>
    </source>
</evidence>
<evidence type="ECO:0000313" key="29">
    <source>
        <dbReference type="EMBL" id="VSC29262.1"/>
    </source>
</evidence>
<keyword evidence="3" id="KW-0813">Transport</keyword>
<dbReference type="EMBL" id="WNIA01000080">
    <property type="protein sequence ID" value="MTV99417.1"/>
    <property type="molecule type" value="Genomic_DNA"/>
</dbReference>
<evidence type="ECO:0000313" key="15">
    <source>
        <dbReference type="EMBL" id="MTV62406.1"/>
    </source>
</evidence>
<dbReference type="OrthoDB" id="9811721at2"/>
<evidence type="ECO:0000313" key="24">
    <source>
        <dbReference type="EMBL" id="VMD02788.1"/>
    </source>
</evidence>
<evidence type="ECO:0000313" key="22">
    <source>
        <dbReference type="EMBL" id="VFI32181.1"/>
    </source>
</evidence>